<name>A0ABX4HUA7_9BACI</name>
<evidence type="ECO:0000313" key="2">
    <source>
        <dbReference type="EMBL" id="PBB06280.1"/>
    </source>
</evidence>
<keyword evidence="3" id="KW-1185">Reference proteome</keyword>
<reference evidence="2 3" key="1">
    <citation type="submission" date="2017-08" db="EMBL/GenBank/DDBJ databases">
        <title>Salimicrobium alkalisoli sp. nov., isolated from saline alkaline soil.</title>
        <authorList>
            <person name="Zhang G."/>
            <person name="Xiong Q."/>
        </authorList>
    </citation>
    <scope>NUCLEOTIDE SEQUENCE [LARGE SCALE GENOMIC DNA]</scope>
    <source>
        <strain evidence="2 3">WN024</strain>
    </source>
</reference>
<comment type="caution">
    <text evidence="2">The sequence shown here is derived from an EMBL/GenBank/DDBJ whole genome shotgun (WGS) entry which is preliminary data.</text>
</comment>
<feature type="transmembrane region" description="Helical" evidence="1">
    <location>
        <begin position="29"/>
        <end position="49"/>
    </location>
</feature>
<keyword evidence="1" id="KW-0472">Membrane</keyword>
<gene>
    <name evidence="2" type="ORF">CKW00_04420</name>
</gene>
<accession>A0ABX4HUA7</accession>
<dbReference type="EMBL" id="NSGH01000005">
    <property type="protein sequence ID" value="PBB06280.1"/>
    <property type="molecule type" value="Genomic_DNA"/>
</dbReference>
<dbReference type="RefSeq" id="WP_095821566.1">
    <property type="nucleotide sequence ID" value="NZ_NSGH01000005.1"/>
</dbReference>
<organism evidence="2 3">
    <name type="scientific">Salimicrobium humidisoli</name>
    <dbReference type="NCBI Taxonomy" id="2029857"/>
    <lineage>
        <taxon>Bacteria</taxon>
        <taxon>Bacillati</taxon>
        <taxon>Bacillota</taxon>
        <taxon>Bacilli</taxon>
        <taxon>Bacillales</taxon>
        <taxon>Bacillaceae</taxon>
        <taxon>Salimicrobium</taxon>
    </lineage>
</organism>
<keyword evidence="1" id="KW-1133">Transmembrane helix</keyword>
<evidence type="ECO:0000313" key="3">
    <source>
        <dbReference type="Proteomes" id="UP000217561"/>
    </source>
</evidence>
<sequence length="59" mass="6842">MKLKILTGILMGFTIGFLLVSFWKNDIDWSLWGGLMIGGIVAHFIMINVNERKKNKRLY</sequence>
<feature type="transmembrane region" description="Helical" evidence="1">
    <location>
        <begin position="5"/>
        <end position="23"/>
    </location>
</feature>
<protein>
    <submittedName>
        <fullName evidence="2">Uncharacterized protein</fullName>
    </submittedName>
</protein>
<dbReference type="Proteomes" id="UP000217561">
    <property type="component" value="Unassembled WGS sequence"/>
</dbReference>
<proteinExistence type="predicted"/>
<evidence type="ECO:0000256" key="1">
    <source>
        <dbReference type="SAM" id="Phobius"/>
    </source>
</evidence>
<keyword evidence="1" id="KW-0812">Transmembrane</keyword>